<keyword evidence="7" id="KW-1133">Transmembrane helix</keyword>
<feature type="transmembrane region" description="Helical" evidence="7">
    <location>
        <begin position="20"/>
        <end position="41"/>
    </location>
</feature>
<keyword evidence="6" id="KW-0175">Coiled coil</keyword>
<dbReference type="InterPro" id="IPR004263">
    <property type="entry name" value="Exostosin"/>
</dbReference>
<evidence type="ECO:0000259" key="8">
    <source>
        <dbReference type="Pfam" id="PF03016"/>
    </source>
</evidence>
<evidence type="ECO:0000256" key="7">
    <source>
        <dbReference type="SAM" id="Phobius"/>
    </source>
</evidence>
<proteinExistence type="inferred from homology"/>
<evidence type="ECO:0000256" key="2">
    <source>
        <dbReference type="ARBA" id="ARBA00010271"/>
    </source>
</evidence>
<evidence type="ECO:0000313" key="10">
    <source>
        <dbReference type="Proteomes" id="UP001174677"/>
    </source>
</evidence>
<comment type="caution">
    <text evidence="9">The sequence shown here is derived from an EMBL/GenBank/DDBJ whole genome shotgun (WGS) entry which is preliminary data.</text>
</comment>
<evidence type="ECO:0000256" key="4">
    <source>
        <dbReference type="ARBA" id="ARBA00022968"/>
    </source>
</evidence>
<keyword evidence="3" id="KW-0328">Glycosyltransferase</keyword>
<keyword evidence="5" id="KW-0333">Golgi apparatus</keyword>
<dbReference type="Pfam" id="PF03016">
    <property type="entry name" value="Exostosin_GT47"/>
    <property type="match status" value="1"/>
</dbReference>
<keyword evidence="7" id="KW-0812">Transmembrane</keyword>
<keyword evidence="4" id="KW-0735">Signal-anchor</keyword>
<evidence type="ECO:0000256" key="3">
    <source>
        <dbReference type="ARBA" id="ARBA00022676"/>
    </source>
</evidence>
<dbReference type="PANTHER" id="PTHR11062">
    <property type="entry name" value="EXOSTOSIN HEPARAN SULFATE GLYCOSYLTRANSFERASE -RELATED"/>
    <property type="match status" value="1"/>
</dbReference>
<keyword evidence="10" id="KW-1185">Reference proteome</keyword>
<comment type="subcellular location">
    <subcellularLocation>
        <location evidence="1">Golgi apparatus membrane</location>
        <topology evidence="1">Single-pass type II membrane protein</topology>
    </subcellularLocation>
</comment>
<dbReference type="PANTHER" id="PTHR11062:SF207">
    <property type="entry name" value="OS07G0188700 PROTEIN"/>
    <property type="match status" value="1"/>
</dbReference>
<accession>A0ABQ9MZL1</accession>
<evidence type="ECO:0000256" key="5">
    <source>
        <dbReference type="ARBA" id="ARBA00023034"/>
    </source>
</evidence>
<evidence type="ECO:0000256" key="6">
    <source>
        <dbReference type="SAM" id="Coils"/>
    </source>
</evidence>
<dbReference type="Proteomes" id="UP001174677">
    <property type="component" value="Chromosome 3"/>
</dbReference>
<comment type="similarity">
    <text evidence="2">Belongs to the glycosyltransferase 47 family.</text>
</comment>
<name>A0ABQ9MZL1_HEVBR</name>
<protein>
    <recommendedName>
        <fullName evidence="8">Exostosin GT47 domain-containing protein</fullName>
    </recommendedName>
</protein>
<evidence type="ECO:0000313" key="9">
    <source>
        <dbReference type="EMBL" id="KAJ9184390.1"/>
    </source>
</evidence>
<keyword evidence="3" id="KW-0808">Transferase</keyword>
<evidence type="ECO:0000256" key="1">
    <source>
        <dbReference type="ARBA" id="ARBA00004323"/>
    </source>
</evidence>
<reference evidence="9" key="1">
    <citation type="journal article" date="2023" name="Plant Biotechnol. J.">
        <title>Chromosome-level wild Hevea brasiliensis genome provides new tools for genomic-assisted breeding and valuable loci to elevate rubber yield.</title>
        <authorList>
            <person name="Cheng H."/>
            <person name="Song X."/>
            <person name="Hu Y."/>
            <person name="Wu T."/>
            <person name="Yang Q."/>
            <person name="An Z."/>
            <person name="Feng S."/>
            <person name="Deng Z."/>
            <person name="Wu W."/>
            <person name="Zeng X."/>
            <person name="Tu M."/>
            <person name="Wang X."/>
            <person name="Huang H."/>
        </authorList>
    </citation>
    <scope>NUCLEOTIDE SEQUENCE</scope>
    <source>
        <strain evidence="9">MT/VB/25A 57/8</strain>
    </source>
</reference>
<feature type="domain" description="Exostosin GT47" evidence="8">
    <location>
        <begin position="218"/>
        <end position="496"/>
    </location>
</feature>
<organism evidence="9 10">
    <name type="scientific">Hevea brasiliensis</name>
    <name type="common">Para rubber tree</name>
    <name type="synonym">Siphonia brasiliensis</name>
    <dbReference type="NCBI Taxonomy" id="3981"/>
    <lineage>
        <taxon>Eukaryota</taxon>
        <taxon>Viridiplantae</taxon>
        <taxon>Streptophyta</taxon>
        <taxon>Embryophyta</taxon>
        <taxon>Tracheophyta</taxon>
        <taxon>Spermatophyta</taxon>
        <taxon>Magnoliopsida</taxon>
        <taxon>eudicotyledons</taxon>
        <taxon>Gunneridae</taxon>
        <taxon>Pentapetalae</taxon>
        <taxon>rosids</taxon>
        <taxon>fabids</taxon>
        <taxon>Malpighiales</taxon>
        <taxon>Euphorbiaceae</taxon>
        <taxon>Crotonoideae</taxon>
        <taxon>Micrandreae</taxon>
        <taxon>Hevea</taxon>
    </lineage>
</organism>
<keyword evidence="7" id="KW-0472">Membrane</keyword>
<sequence length="557" mass="63580">MGDYYNYRSRKGHAWRFSSSSIKLLLFMVALILFSGFVAILSTKLSSWEFLSIHSWLVGYGGASDSLNTSLSASSHAKENSESAASVVVVVVGVNNNAEEHKQAISDEISAFNRSSSSSSLLDFQAADIQESNASEEAEEDLQISGNETRIASMDLSTKTKRQKQHSNLERLEAALQNARSAIKDANFRTQPYDPEYIPMGPMYLNSKVFHRSYLEMEKQFKVFVYEEGEPPIFHDGPCKNIYSMEGNFIHSMELDKQFRTKDPDKAHVYFLPFSVVMLVKFVYVGNYDLSPIKKTVRDYVRLIAEKYPFWNRSLGADHFMLSCHDWGPHTSFAIPYLEKNSIRALCNANTSERFNPMKDVSFPEINLLTGSTTGLIGGPSPSNRSILAFFAGRLHGPIRPILLEHWENKDDDIRVHRQLPKGVSYNEMMRKSKFCLCPSGYEVASPRIVEALYTGCVPVLISDHYVPPFSDVLNWKSFSVEVPVSDIPNLKRILTGISPRHYIRMQRRGQQIRRHFEVNSPPKRYDVFHMILHSIWLRRLNIRIHDDHEQAIMITS</sequence>
<feature type="coiled-coil region" evidence="6">
    <location>
        <begin position="162"/>
        <end position="189"/>
    </location>
</feature>
<gene>
    <name evidence="9" type="ORF">P3X46_004121</name>
</gene>
<dbReference type="EMBL" id="JARPOI010000003">
    <property type="protein sequence ID" value="KAJ9184390.1"/>
    <property type="molecule type" value="Genomic_DNA"/>
</dbReference>
<dbReference type="InterPro" id="IPR040911">
    <property type="entry name" value="Exostosin_GT47"/>
</dbReference>